<dbReference type="RefSeq" id="WP_273925114.1">
    <property type="nucleotide sequence ID" value="NZ_JAQSIN010000005.1"/>
</dbReference>
<sequence>MDLQYQLKSGSYYLYDMTEAPSPFTGERRFRLKTDTVAIAFDRHTGELHQHGSPTRIQSWATGARRRLRAAGAVDIANDIVVVSGPLPVEEINKCLGITGYCRRLFHRLHALPHGKFPKASPPKSRAGFQAA</sequence>
<reference evidence="1 2" key="1">
    <citation type="submission" date="2023-02" db="EMBL/GenBank/DDBJ databases">
        <title>Bacterial whole genome sequence for Curvibacter sp. HBC28.</title>
        <authorList>
            <person name="Le V."/>
            <person name="Ko S.-R."/>
            <person name="Ahn C.-Y."/>
            <person name="Oh H.-M."/>
        </authorList>
    </citation>
    <scope>NUCLEOTIDE SEQUENCE [LARGE SCALE GENOMIC DNA]</scope>
    <source>
        <strain evidence="1 2">HBC28</strain>
    </source>
</reference>
<protein>
    <submittedName>
        <fullName evidence="1">Uncharacterized protein</fullName>
    </submittedName>
</protein>
<evidence type="ECO:0000313" key="2">
    <source>
        <dbReference type="Proteomes" id="UP001528672"/>
    </source>
</evidence>
<organism evidence="1 2">
    <name type="scientific">Curvibacter microcysteis</name>
    <dbReference type="NCBI Taxonomy" id="3026419"/>
    <lineage>
        <taxon>Bacteria</taxon>
        <taxon>Pseudomonadati</taxon>
        <taxon>Pseudomonadota</taxon>
        <taxon>Betaproteobacteria</taxon>
        <taxon>Burkholderiales</taxon>
        <taxon>Comamonadaceae</taxon>
        <taxon>Curvibacter</taxon>
    </lineage>
</organism>
<keyword evidence="2" id="KW-1185">Reference proteome</keyword>
<dbReference type="Proteomes" id="UP001528672">
    <property type="component" value="Unassembled WGS sequence"/>
</dbReference>
<name>A0ABT5MAL4_9BURK</name>
<evidence type="ECO:0000313" key="1">
    <source>
        <dbReference type="EMBL" id="MDD0813598.1"/>
    </source>
</evidence>
<gene>
    <name evidence="1" type="ORF">PSQ39_03035</name>
</gene>
<comment type="caution">
    <text evidence="1">The sequence shown here is derived from an EMBL/GenBank/DDBJ whole genome shotgun (WGS) entry which is preliminary data.</text>
</comment>
<proteinExistence type="predicted"/>
<accession>A0ABT5MAL4</accession>
<dbReference type="EMBL" id="JAQSIO010000001">
    <property type="protein sequence ID" value="MDD0813598.1"/>
    <property type="molecule type" value="Genomic_DNA"/>
</dbReference>